<dbReference type="EMBL" id="GL349470">
    <property type="protein sequence ID" value="KNC51830.1"/>
    <property type="molecule type" value="Genomic_DNA"/>
</dbReference>
<dbReference type="SMART" id="SM00212">
    <property type="entry name" value="UBCc"/>
    <property type="match status" value="1"/>
</dbReference>
<dbReference type="Gene3D" id="3.10.110.10">
    <property type="entry name" value="Ubiquitin Conjugating Enzyme"/>
    <property type="match status" value="1"/>
</dbReference>
<dbReference type="InterPro" id="IPR023313">
    <property type="entry name" value="UBQ-conjugating_AS"/>
</dbReference>
<dbReference type="CDD" id="cd23790">
    <property type="entry name" value="UBCc_UBE2A_2B"/>
    <property type="match status" value="1"/>
</dbReference>
<evidence type="ECO:0000256" key="3">
    <source>
        <dbReference type="PROSITE-ProRule" id="PRU10133"/>
    </source>
</evidence>
<gene>
    <name evidence="7" type="ORF">AMSG_07915</name>
</gene>
<dbReference type="FunFam" id="3.10.110.10:FF:000054">
    <property type="entry name" value="Ubiquitin-conjugating enzyme E2"/>
    <property type="match status" value="1"/>
</dbReference>
<name>A0A0L0DHX7_THETB</name>
<dbReference type="SUPFAM" id="SSF54495">
    <property type="entry name" value="UBC-like"/>
    <property type="match status" value="1"/>
</dbReference>
<keyword evidence="2 4" id="KW-0833">Ubl conjugation pathway</keyword>
<evidence type="ECO:0000313" key="8">
    <source>
        <dbReference type="Proteomes" id="UP000054408"/>
    </source>
</evidence>
<protein>
    <submittedName>
        <fullName evidence="7">Ubiquitin carrier protein</fullName>
    </submittedName>
</protein>
<dbReference type="GO" id="GO:0005524">
    <property type="term" value="F:ATP binding"/>
    <property type="evidence" value="ECO:0007669"/>
    <property type="project" value="UniProtKB-UniRule"/>
</dbReference>
<keyword evidence="8" id="KW-1185">Reference proteome</keyword>
<evidence type="ECO:0000256" key="2">
    <source>
        <dbReference type="ARBA" id="ARBA00022786"/>
    </source>
</evidence>
<dbReference type="STRING" id="461836.A0A0L0DHX7"/>
<evidence type="ECO:0000259" key="6">
    <source>
        <dbReference type="PROSITE" id="PS50127"/>
    </source>
</evidence>
<keyword evidence="4" id="KW-0067">ATP-binding</keyword>
<evidence type="ECO:0000256" key="1">
    <source>
        <dbReference type="ARBA" id="ARBA00022679"/>
    </source>
</evidence>
<dbReference type="OMA" id="DHKSQYI"/>
<dbReference type="RefSeq" id="XP_013755695.1">
    <property type="nucleotide sequence ID" value="XM_013900241.1"/>
</dbReference>
<dbReference type="InterPro" id="IPR016135">
    <property type="entry name" value="UBQ-conjugating_enzyme/RWD"/>
</dbReference>
<dbReference type="AlphaFoldDB" id="A0A0L0DHX7"/>
<dbReference type="OrthoDB" id="9984419at2759"/>
<keyword evidence="1" id="KW-0808">Transferase</keyword>
<feature type="domain" description="UBC core" evidence="6">
    <location>
        <begin position="6"/>
        <end position="152"/>
    </location>
</feature>
<dbReference type="eggNOG" id="KOG0419">
    <property type="taxonomic scope" value="Eukaryota"/>
</dbReference>
<comment type="similarity">
    <text evidence="4">Belongs to the ubiquitin-conjugating enzyme family.</text>
</comment>
<dbReference type="GeneID" id="25566731"/>
<reference evidence="7 8" key="1">
    <citation type="submission" date="2010-05" db="EMBL/GenBank/DDBJ databases">
        <title>The Genome Sequence of Thecamonas trahens ATCC 50062.</title>
        <authorList>
            <consortium name="The Broad Institute Genome Sequencing Platform"/>
            <person name="Russ C."/>
            <person name="Cuomo C."/>
            <person name="Shea T."/>
            <person name="Young S.K."/>
            <person name="Zeng Q."/>
            <person name="Koehrsen M."/>
            <person name="Haas B."/>
            <person name="Borodovsky M."/>
            <person name="Guigo R."/>
            <person name="Alvarado L."/>
            <person name="Berlin A."/>
            <person name="Bochicchio J."/>
            <person name="Borenstein D."/>
            <person name="Chapman S."/>
            <person name="Chen Z."/>
            <person name="Freedman E."/>
            <person name="Gellesch M."/>
            <person name="Goldberg J."/>
            <person name="Griggs A."/>
            <person name="Gujja S."/>
            <person name="Heilman E."/>
            <person name="Heiman D."/>
            <person name="Hepburn T."/>
            <person name="Howarth C."/>
            <person name="Jen D."/>
            <person name="Larson L."/>
            <person name="Mehta T."/>
            <person name="Park D."/>
            <person name="Pearson M."/>
            <person name="Roberts A."/>
            <person name="Saif S."/>
            <person name="Shenoy N."/>
            <person name="Sisk P."/>
            <person name="Stolte C."/>
            <person name="Sykes S."/>
            <person name="Thomson T."/>
            <person name="Walk T."/>
            <person name="White J."/>
            <person name="Yandava C."/>
            <person name="Burger G."/>
            <person name="Gray M.W."/>
            <person name="Holland P.W.H."/>
            <person name="King N."/>
            <person name="Lang F.B.F."/>
            <person name="Roger A.J."/>
            <person name="Ruiz-Trillo I."/>
            <person name="Lander E."/>
            <person name="Nusbaum C."/>
        </authorList>
    </citation>
    <scope>NUCLEOTIDE SEQUENCE [LARGE SCALE GENOMIC DNA]</scope>
    <source>
        <strain evidence="7 8">ATCC 50062</strain>
    </source>
</reference>
<dbReference type="InterPro" id="IPR050113">
    <property type="entry name" value="Ub_conjugating_enzyme"/>
</dbReference>
<dbReference type="Proteomes" id="UP000054408">
    <property type="component" value="Unassembled WGS sequence"/>
</dbReference>
<dbReference type="GO" id="GO:0016740">
    <property type="term" value="F:transferase activity"/>
    <property type="evidence" value="ECO:0007669"/>
    <property type="project" value="UniProtKB-KW"/>
</dbReference>
<feature type="compositionally biased region" description="Acidic residues" evidence="5">
    <location>
        <begin position="151"/>
        <end position="170"/>
    </location>
</feature>
<evidence type="ECO:0000256" key="5">
    <source>
        <dbReference type="SAM" id="MobiDB-lite"/>
    </source>
</evidence>
<dbReference type="PROSITE" id="PS50127">
    <property type="entry name" value="UBC_2"/>
    <property type="match status" value="1"/>
</dbReference>
<keyword evidence="4" id="KW-0547">Nucleotide-binding</keyword>
<evidence type="ECO:0000256" key="4">
    <source>
        <dbReference type="RuleBase" id="RU362109"/>
    </source>
</evidence>
<organism evidence="7 8">
    <name type="scientific">Thecamonas trahens ATCC 50062</name>
    <dbReference type="NCBI Taxonomy" id="461836"/>
    <lineage>
        <taxon>Eukaryota</taxon>
        <taxon>Apusozoa</taxon>
        <taxon>Apusomonadida</taxon>
        <taxon>Apusomonadidae</taxon>
        <taxon>Thecamonas</taxon>
    </lineage>
</organism>
<dbReference type="PANTHER" id="PTHR24067">
    <property type="entry name" value="UBIQUITIN-CONJUGATING ENZYME E2"/>
    <property type="match status" value="1"/>
</dbReference>
<feature type="region of interest" description="Disordered" evidence="5">
    <location>
        <begin position="146"/>
        <end position="170"/>
    </location>
</feature>
<feature type="active site" description="Glycyl thioester intermediate" evidence="3">
    <location>
        <position position="90"/>
    </location>
</feature>
<dbReference type="PROSITE" id="PS00183">
    <property type="entry name" value="UBC_1"/>
    <property type="match status" value="1"/>
</dbReference>
<dbReference type="InterPro" id="IPR000608">
    <property type="entry name" value="UBC"/>
</dbReference>
<accession>A0A0L0DHX7</accession>
<evidence type="ECO:0000313" key="7">
    <source>
        <dbReference type="EMBL" id="KNC51830.1"/>
    </source>
</evidence>
<sequence>MVSSTSARRRLMRDFKRLQQDPPEGISGAPHDDNIMTWDAVIFGPEETPWEGGTFRLSMTFSENYPNEAPKVVFVTKIYHPNVYSDGSICLDILGNAWSPIYDVAAILTSIQSLLSDPNPSSPANAEAAQLFNENRREYNRKVRETVEASWAEDDDSDSDSDDDDDDDDE</sequence>
<dbReference type="Pfam" id="PF00179">
    <property type="entry name" value="UQ_con"/>
    <property type="match status" value="1"/>
</dbReference>
<proteinExistence type="inferred from homology"/>